<dbReference type="InterPro" id="IPR012338">
    <property type="entry name" value="Beta-lactam/transpept-like"/>
</dbReference>
<evidence type="ECO:0000259" key="1">
    <source>
        <dbReference type="Pfam" id="PF00144"/>
    </source>
</evidence>
<dbReference type="SUPFAM" id="SSF56601">
    <property type="entry name" value="beta-lactamase/transpeptidase-like"/>
    <property type="match status" value="1"/>
</dbReference>
<dbReference type="Pfam" id="PF00144">
    <property type="entry name" value="Beta-lactamase"/>
    <property type="match status" value="1"/>
</dbReference>
<feature type="domain" description="Beta-lactamase-related" evidence="1">
    <location>
        <begin position="11"/>
        <end position="317"/>
    </location>
</feature>
<reference evidence="2 3" key="1">
    <citation type="journal article" date="2013" name="Int. J. Syst. Evol. Microbiol.">
        <title>Roseomonas aerophila sp. nov., isolated from air.</title>
        <authorList>
            <person name="Kim S.J."/>
            <person name="Weon H.Y."/>
            <person name="Ahn J.H."/>
            <person name="Hong S.B."/>
            <person name="Seok S.J."/>
            <person name="Whang K.S."/>
            <person name="Kwon S.W."/>
        </authorList>
    </citation>
    <scope>NUCLEOTIDE SEQUENCE [LARGE SCALE GENOMIC DNA]</scope>
    <source>
        <strain evidence="2 3">NBRC 108923</strain>
    </source>
</reference>
<keyword evidence="3" id="KW-1185">Reference proteome</keyword>
<keyword evidence="2" id="KW-0378">Hydrolase</keyword>
<evidence type="ECO:0000313" key="3">
    <source>
        <dbReference type="Proteomes" id="UP000626026"/>
    </source>
</evidence>
<dbReference type="EMBL" id="JACTVA010000046">
    <property type="protein sequence ID" value="MBC9209113.1"/>
    <property type="molecule type" value="Genomic_DNA"/>
</dbReference>
<accession>A0ABR7RRZ4</accession>
<dbReference type="PANTHER" id="PTHR46825">
    <property type="entry name" value="D-ALANYL-D-ALANINE-CARBOXYPEPTIDASE/ENDOPEPTIDASE AMPH"/>
    <property type="match status" value="1"/>
</dbReference>
<evidence type="ECO:0000313" key="2">
    <source>
        <dbReference type="EMBL" id="MBC9209113.1"/>
    </source>
</evidence>
<sequence>MPDWTRATALAAALTGAWAEARGPGGAIVLFDASGPQASLAGGFASIEHALPFTPETTNRYASISKHFMAATLLLEGIPLEAPLGTLLPELPAAIGAVPLVRALDMTGALPDMMEVLWHQGAPYTASLSATDVESVLRRLPGVNAEPGTEMAYSNTGWRLAQSVVQAQRGVPYAEALARRLLRPLDLRIHFPADEAEPVPGLATGYWHDGAAWRRGRYGMHFSASGGLAGSALTLARWAAALLAGRGPLEGVLEQLAAPRSFADGSPSAYSLGLVHSMLGTMPVVGHGGSLPGYRNHMLMAPELGVGVVVLTNREEDALWPALRVLAELVGQPLPAPAQGLPTGLFATSEGPFWAELTADAMSFMGGFERLVAAQGGGARTLPAYLDASLQPAADGSLHARIGGAARILHPVPPAQTLDPGLVGRWREPLFGAVLTIRADGTATWPWAGGLGAETRLTALPGGRALADLPHGPWRHRPCLILTEAGTLRVASHRARVLQFERDDEKQDRNPT</sequence>
<name>A0ABR7RRZ4_9PROT</name>
<protein>
    <submittedName>
        <fullName evidence="2">Serine hydrolase</fullName>
    </submittedName>
</protein>
<dbReference type="GO" id="GO:0016787">
    <property type="term" value="F:hydrolase activity"/>
    <property type="evidence" value="ECO:0007669"/>
    <property type="project" value="UniProtKB-KW"/>
</dbReference>
<proteinExistence type="predicted"/>
<dbReference type="RefSeq" id="WP_187786257.1">
    <property type="nucleotide sequence ID" value="NZ_JACTVA010000046.1"/>
</dbReference>
<gene>
    <name evidence="2" type="ORF">IBL26_19880</name>
</gene>
<dbReference type="InterPro" id="IPR001466">
    <property type="entry name" value="Beta-lactam-related"/>
</dbReference>
<dbReference type="Proteomes" id="UP000626026">
    <property type="component" value="Unassembled WGS sequence"/>
</dbReference>
<dbReference type="PANTHER" id="PTHR46825:SF9">
    <property type="entry name" value="BETA-LACTAMASE-RELATED DOMAIN-CONTAINING PROTEIN"/>
    <property type="match status" value="1"/>
</dbReference>
<dbReference type="Gene3D" id="3.40.710.10">
    <property type="entry name" value="DD-peptidase/beta-lactamase superfamily"/>
    <property type="match status" value="1"/>
</dbReference>
<dbReference type="InterPro" id="IPR050491">
    <property type="entry name" value="AmpC-like"/>
</dbReference>
<comment type="caution">
    <text evidence="2">The sequence shown here is derived from an EMBL/GenBank/DDBJ whole genome shotgun (WGS) entry which is preliminary data.</text>
</comment>
<organism evidence="2 3">
    <name type="scientific">Teichococcus aerophilus</name>
    <dbReference type="NCBI Taxonomy" id="1224513"/>
    <lineage>
        <taxon>Bacteria</taxon>
        <taxon>Pseudomonadati</taxon>
        <taxon>Pseudomonadota</taxon>
        <taxon>Alphaproteobacteria</taxon>
        <taxon>Acetobacterales</taxon>
        <taxon>Roseomonadaceae</taxon>
        <taxon>Roseomonas</taxon>
    </lineage>
</organism>